<dbReference type="InterPro" id="IPR003439">
    <property type="entry name" value="ABC_transporter-like_ATP-bd"/>
</dbReference>
<dbReference type="InterPro" id="IPR017871">
    <property type="entry name" value="ABC_transporter-like_CS"/>
</dbReference>
<name>A0ABY9UYN7_9ACTN</name>
<keyword evidence="1" id="KW-0813">Transport</keyword>
<dbReference type="PROSITE" id="PS00211">
    <property type="entry name" value="ABC_TRANSPORTER_1"/>
    <property type="match status" value="1"/>
</dbReference>
<dbReference type="GO" id="GO:0005524">
    <property type="term" value="F:ATP binding"/>
    <property type="evidence" value="ECO:0007669"/>
    <property type="project" value="UniProtKB-KW"/>
</dbReference>
<dbReference type="InterPro" id="IPR027417">
    <property type="entry name" value="P-loop_NTPase"/>
</dbReference>
<evidence type="ECO:0000313" key="6">
    <source>
        <dbReference type="Proteomes" id="UP001305606"/>
    </source>
</evidence>
<accession>A0ABY9UYN7</accession>
<dbReference type="InterPro" id="IPR015854">
    <property type="entry name" value="ABC_transpr_LolD-like"/>
</dbReference>
<evidence type="ECO:0000256" key="3">
    <source>
        <dbReference type="ARBA" id="ARBA00022840"/>
    </source>
</evidence>
<evidence type="ECO:0000256" key="1">
    <source>
        <dbReference type="ARBA" id="ARBA00022448"/>
    </source>
</evidence>
<dbReference type="SUPFAM" id="SSF52540">
    <property type="entry name" value="P-loop containing nucleoside triphosphate hydrolases"/>
    <property type="match status" value="1"/>
</dbReference>
<reference evidence="5 6" key="1">
    <citation type="submission" date="2023-02" db="EMBL/GenBank/DDBJ databases">
        <title>Streptomyces sp. SCA4-21 with antifungal activity against Fusarium oxysporum f. sp. cubense, Streptomyces sp. SCA2-17 with antifungal activity against Fusarium oxysporum f. sp. cubense.</title>
        <authorList>
            <person name="Qi D."/>
        </authorList>
    </citation>
    <scope>NUCLEOTIDE SEQUENCE [LARGE SCALE GENOMIC DNA]</scope>
    <source>
        <strain evidence="5 6">SCA4-21</strain>
    </source>
</reference>
<dbReference type="EMBL" id="CP117522">
    <property type="protein sequence ID" value="WNE97531.1"/>
    <property type="molecule type" value="Genomic_DNA"/>
</dbReference>
<gene>
    <name evidence="5" type="ORF">PS467_20460</name>
</gene>
<sequence length="258" mass="27369">MDGQGRSRTTATAERAGTWHHALSLEGVSREYGRGVVALHPIHLTVPRGRFLAVMGPSGCGKSTLLQCAAGLDRPTAGTVRIGGTELSSLKEAALTRLRRERIGFVFQAHHLVPSLSVAENVALPLLLGRRTVGDRALRGLAAVGLEDRGDASPSELSGGQCQRVAIARALVTAPDIVFADEPTGALDPAAAEEVLALLREAVDREGHTVVMVTHDPFAAAWADEALFLMRGRLVGRQERPDAADIRRFLKDLGVGTA</sequence>
<dbReference type="CDD" id="cd03255">
    <property type="entry name" value="ABC_MJ0796_LolCDE_FtsE"/>
    <property type="match status" value="1"/>
</dbReference>
<dbReference type="PANTHER" id="PTHR24220:SF685">
    <property type="entry name" value="ABC TRANSPORTER RELATED"/>
    <property type="match status" value="1"/>
</dbReference>
<keyword evidence="6" id="KW-1185">Reference proteome</keyword>
<dbReference type="InterPro" id="IPR017911">
    <property type="entry name" value="MacB-like_ATP-bd"/>
</dbReference>
<organism evidence="5 6">
    <name type="scientific">Streptomyces luomodiensis</name>
    <dbReference type="NCBI Taxonomy" id="3026192"/>
    <lineage>
        <taxon>Bacteria</taxon>
        <taxon>Bacillati</taxon>
        <taxon>Actinomycetota</taxon>
        <taxon>Actinomycetes</taxon>
        <taxon>Kitasatosporales</taxon>
        <taxon>Streptomycetaceae</taxon>
        <taxon>Streptomyces</taxon>
    </lineage>
</organism>
<protein>
    <submittedName>
        <fullName evidence="5">ABC transporter ATP-binding protein</fullName>
    </submittedName>
</protein>
<evidence type="ECO:0000259" key="4">
    <source>
        <dbReference type="PROSITE" id="PS50893"/>
    </source>
</evidence>
<dbReference type="SMART" id="SM00382">
    <property type="entry name" value="AAA"/>
    <property type="match status" value="1"/>
</dbReference>
<dbReference type="PANTHER" id="PTHR24220">
    <property type="entry name" value="IMPORT ATP-BINDING PROTEIN"/>
    <property type="match status" value="1"/>
</dbReference>
<dbReference type="InterPro" id="IPR003593">
    <property type="entry name" value="AAA+_ATPase"/>
</dbReference>
<dbReference type="Pfam" id="PF00005">
    <property type="entry name" value="ABC_tran"/>
    <property type="match status" value="1"/>
</dbReference>
<feature type="domain" description="ABC transporter" evidence="4">
    <location>
        <begin position="23"/>
        <end position="256"/>
    </location>
</feature>
<dbReference type="RefSeq" id="WP_311036490.1">
    <property type="nucleotide sequence ID" value="NZ_CP117522.1"/>
</dbReference>
<keyword evidence="2" id="KW-0547">Nucleotide-binding</keyword>
<evidence type="ECO:0000313" key="5">
    <source>
        <dbReference type="EMBL" id="WNE97531.1"/>
    </source>
</evidence>
<dbReference type="PROSITE" id="PS50893">
    <property type="entry name" value="ABC_TRANSPORTER_2"/>
    <property type="match status" value="1"/>
</dbReference>
<evidence type="ECO:0000256" key="2">
    <source>
        <dbReference type="ARBA" id="ARBA00022741"/>
    </source>
</evidence>
<keyword evidence="3 5" id="KW-0067">ATP-binding</keyword>
<proteinExistence type="predicted"/>
<dbReference type="Proteomes" id="UP001305606">
    <property type="component" value="Chromosome"/>
</dbReference>
<dbReference type="Gene3D" id="3.40.50.300">
    <property type="entry name" value="P-loop containing nucleotide triphosphate hydrolases"/>
    <property type="match status" value="1"/>
</dbReference>